<accession>A0A383AET7</accession>
<feature type="non-terminal residue" evidence="1">
    <location>
        <position position="1"/>
    </location>
</feature>
<name>A0A383AET7_9ZZZZ</name>
<dbReference type="AlphaFoldDB" id="A0A383AET7"/>
<protein>
    <submittedName>
        <fullName evidence="1">Uncharacterized protein</fullName>
    </submittedName>
</protein>
<dbReference type="EMBL" id="UINC01191645">
    <property type="protein sequence ID" value="SVE06386.1"/>
    <property type="molecule type" value="Genomic_DNA"/>
</dbReference>
<organism evidence="1">
    <name type="scientific">marine metagenome</name>
    <dbReference type="NCBI Taxonomy" id="408172"/>
    <lineage>
        <taxon>unclassified sequences</taxon>
        <taxon>metagenomes</taxon>
        <taxon>ecological metagenomes</taxon>
    </lineage>
</organism>
<sequence>VQAQRDDPTRHASADEESFGVLEEMWEERLDAWGHAIPSEVIQRTRGDAPVSEFAIDVVVESPRGSTVESYTITRIRGGLLLGSVKTPETHVWESPWGWGGYEPVPVFLAPSDFPVLQAAAMLLDIVTFGPGWLDGFGGSYFSSSASTEDVYRVLLSLQEAVGQASWDLSPDELRETVGAPIGFDGLEEFRAVGGYYY</sequence>
<proteinExistence type="predicted"/>
<reference evidence="1" key="1">
    <citation type="submission" date="2018-05" db="EMBL/GenBank/DDBJ databases">
        <authorList>
            <person name="Lanie J.A."/>
            <person name="Ng W.-L."/>
            <person name="Kazmierczak K.M."/>
            <person name="Andrzejewski T.M."/>
            <person name="Davidsen T.M."/>
            <person name="Wayne K.J."/>
            <person name="Tettelin H."/>
            <person name="Glass J.I."/>
            <person name="Rusch D."/>
            <person name="Podicherti R."/>
            <person name="Tsui H.-C.T."/>
            <person name="Winkler M.E."/>
        </authorList>
    </citation>
    <scope>NUCLEOTIDE SEQUENCE</scope>
</reference>
<gene>
    <name evidence="1" type="ORF">METZ01_LOCUS459240</name>
</gene>
<evidence type="ECO:0000313" key="1">
    <source>
        <dbReference type="EMBL" id="SVE06386.1"/>
    </source>
</evidence>